<dbReference type="RefSeq" id="WP_118978665.1">
    <property type="nucleotide sequence ID" value="NZ_JACXKJ010000004.1"/>
</dbReference>
<comment type="subcellular location">
    <subcellularLocation>
        <location evidence="1">Cell membrane</location>
        <topology evidence="1">Multi-pass membrane protein</topology>
    </subcellularLocation>
</comment>
<evidence type="ECO:0000256" key="3">
    <source>
        <dbReference type="ARBA" id="ARBA00022692"/>
    </source>
</evidence>
<name>A0AAP1QWV0_ACIBA</name>
<evidence type="ECO:0000256" key="1">
    <source>
        <dbReference type="ARBA" id="ARBA00004651"/>
    </source>
</evidence>
<feature type="transmembrane region" description="Helical" evidence="6">
    <location>
        <begin position="369"/>
        <end position="389"/>
    </location>
</feature>
<feature type="transmembrane region" description="Helical" evidence="6">
    <location>
        <begin position="338"/>
        <end position="362"/>
    </location>
</feature>
<feature type="transmembrane region" description="Helical" evidence="6">
    <location>
        <begin position="305"/>
        <end position="326"/>
    </location>
</feature>
<evidence type="ECO:0000313" key="7">
    <source>
        <dbReference type="EMBL" id="MBE0330195.1"/>
    </source>
</evidence>
<dbReference type="EMBL" id="JACZEI010000005">
    <property type="protein sequence ID" value="MBE0330195.1"/>
    <property type="molecule type" value="Genomic_DNA"/>
</dbReference>
<dbReference type="InterPro" id="IPR050833">
    <property type="entry name" value="Poly_Biosynth_Transport"/>
</dbReference>
<protein>
    <submittedName>
        <fullName evidence="7">Oligosaccharide flippase family protein</fullName>
    </submittedName>
</protein>
<dbReference type="AlphaFoldDB" id="A0AAP1QWV0"/>
<feature type="transmembrane region" description="Helical" evidence="6">
    <location>
        <begin position="395"/>
        <end position="414"/>
    </location>
</feature>
<dbReference type="Proteomes" id="UP000655940">
    <property type="component" value="Unassembled WGS sequence"/>
</dbReference>
<keyword evidence="5 6" id="KW-0472">Membrane</keyword>
<evidence type="ECO:0000256" key="2">
    <source>
        <dbReference type="ARBA" id="ARBA00022475"/>
    </source>
</evidence>
<proteinExistence type="predicted"/>
<feature type="transmembrane region" description="Helical" evidence="6">
    <location>
        <begin position="233"/>
        <end position="252"/>
    </location>
</feature>
<keyword evidence="4 6" id="KW-1133">Transmembrane helix</keyword>
<comment type="caution">
    <text evidence="7">The sequence shown here is derived from an EMBL/GenBank/DDBJ whole genome shotgun (WGS) entry which is preliminary data.</text>
</comment>
<feature type="transmembrane region" description="Helical" evidence="6">
    <location>
        <begin position="89"/>
        <end position="111"/>
    </location>
</feature>
<evidence type="ECO:0000313" key="8">
    <source>
        <dbReference type="Proteomes" id="UP000655940"/>
    </source>
</evidence>
<feature type="transmembrane region" description="Helical" evidence="6">
    <location>
        <begin position="123"/>
        <end position="144"/>
    </location>
</feature>
<reference evidence="7" key="1">
    <citation type="submission" date="2020-09" db="EMBL/GenBank/DDBJ databases">
        <title>Distribution of Beta-Lactamase Producing Gram-Negative Bacterial Isolates in Isabela River of Santo Domingo, Dominican Republic.</title>
        <authorList>
            <person name="Calderon V."/>
            <person name="Bonnelly R."/>
            <person name="Del Rosario C."/>
            <person name="Duarte A."/>
            <person name="Barauna R."/>
            <person name="Juca Ramos R.T."/>
            <person name="Perdomo O.P."/>
            <person name="Rodriguez De Francisco L.E."/>
            <person name="Franco De Los Santos E.F."/>
        </authorList>
    </citation>
    <scope>NUCLEOTIDE SEQUENCE</scope>
    <source>
        <strain evidence="7">INTEC_BI15</strain>
    </source>
</reference>
<evidence type="ECO:0000256" key="4">
    <source>
        <dbReference type="ARBA" id="ARBA00022989"/>
    </source>
</evidence>
<organism evidence="7 8">
    <name type="scientific">Acinetobacter baumannii</name>
    <dbReference type="NCBI Taxonomy" id="470"/>
    <lineage>
        <taxon>Bacteria</taxon>
        <taxon>Pseudomonadati</taxon>
        <taxon>Pseudomonadota</taxon>
        <taxon>Gammaproteobacteria</taxon>
        <taxon>Moraxellales</taxon>
        <taxon>Moraxellaceae</taxon>
        <taxon>Acinetobacter</taxon>
        <taxon>Acinetobacter calcoaceticus/baumannii complex</taxon>
    </lineage>
</organism>
<dbReference type="GO" id="GO:0005886">
    <property type="term" value="C:plasma membrane"/>
    <property type="evidence" value="ECO:0007669"/>
    <property type="project" value="UniProtKB-SubCell"/>
</dbReference>
<feature type="transmembrane region" description="Helical" evidence="6">
    <location>
        <begin position="177"/>
        <end position="201"/>
    </location>
</feature>
<keyword evidence="2" id="KW-1003">Cell membrane</keyword>
<feature type="transmembrane region" description="Helical" evidence="6">
    <location>
        <begin position="258"/>
        <end position="284"/>
    </location>
</feature>
<evidence type="ECO:0000256" key="6">
    <source>
        <dbReference type="SAM" id="Phobius"/>
    </source>
</evidence>
<feature type="transmembrane region" description="Helical" evidence="6">
    <location>
        <begin position="22"/>
        <end position="43"/>
    </location>
</feature>
<dbReference type="PANTHER" id="PTHR30250:SF28">
    <property type="entry name" value="POLYSACCHARIDE BIOSYNTHESIS PROTEIN"/>
    <property type="match status" value="1"/>
</dbReference>
<dbReference type="Pfam" id="PF13440">
    <property type="entry name" value="Polysacc_synt_3"/>
    <property type="match status" value="1"/>
</dbReference>
<gene>
    <name evidence="7" type="ORF">IHV20_08515</name>
</gene>
<keyword evidence="3 6" id="KW-0812">Transmembrane</keyword>
<accession>A0AAP1QWV0</accession>
<dbReference type="PANTHER" id="PTHR30250">
    <property type="entry name" value="PST FAMILY PREDICTED COLANIC ACID TRANSPORTER"/>
    <property type="match status" value="1"/>
</dbReference>
<evidence type="ECO:0000256" key="5">
    <source>
        <dbReference type="ARBA" id="ARBA00023136"/>
    </source>
</evidence>
<sequence length="418" mass="46572">MKSLLVKINSKLNAQGGFLKSISLLISGTIFAHAITVLALPFITRLYSPEDFSRLAVYTSLLGILSVIACLRYEIAIPLPESDDEAEKLLIISIINSFLFSLFLFVVLLSFSRGIQEILGNGYFSEITWLLPLGVLSASLYSAFKYWCTRTKDFKVIARTKIEQAVSSTAAQLGLGWLGITSIGMLIGQFFYNGAGVFSLIRKKNKFSKISSKEIKTTYLNYINYPKYSVGEALFNTAGVHLPILIIAAIAQSKEAGYLLLASKVMIIPMVLIGAAVSQVYYAHANEAFRENRLRAFTLDCMRKLTIIGVAPLLILGLIAPLLFPLMFGNEWNRAGVLVAWMTPWFIMQFIVSPISMGLHVINKQKQAVLLQLLGIVIRVAFMAGAWLINEKYISESYAISGFIFYLIYFLFILRSIK</sequence>